<evidence type="ECO:0000313" key="2">
    <source>
        <dbReference type="EMBL" id="EHO40206.1"/>
    </source>
</evidence>
<dbReference type="Proteomes" id="UP000183868">
    <property type="component" value="Chromosome"/>
</dbReference>
<gene>
    <name evidence="1" type="ORF">Cabys_3397</name>
    <name evidence="2" type="ORF">Calab_0563</name>
</gene>
<dbReference type="InParanoid" id="H1XS42"/>
<reference evidence="1 4" key="2">
    <citation type="submission" date="2016-11" db="EMBL/GenBank/DDBJ databases">
        <title>Genomic analysis of Caldithrix abyssi and proposal of a novel bacterial phylum Caldithrichaeota.</title>
        <authorList>
            <person name="Kublanov I."/>
            <person name="Sigalova O."/>
            <person name="Gavrilov S."/>
            <person name="Lebedinsky A."/>
            <person name="Ivanova N."/>
            <person name="Daum C."/>
            <person name="Reddy T."/>
            <person name="Klenk H.P."/>
            <person name="Goker M."/>
            <person name="Reva O."/>
            <person name="Miroshnichenko M."/>
            <person name="Kyprides N."/>
            <person name="Woyke T."/>
            <person name="Gelfand M."/>
        </authorList>
    </citation>
    <scope>NUCLEOTIDE SEQUENCE [LARGE SCALE GENOMIC DNA]</scope>
    <source>
        <strain evidence="1 4">LF13</strain>
    </source>
</reference>
<dbReference type="RefSeq" id="WP_006927134.1">
    <property type="nucleotide sequence ID" value="NZ_CM001402.1"/>
</dbReference>
<proteinExistence type="predicted"/>
<dbReference type="STRING" id="880073.Cabys_3397"/>
<dbReference type="Gene3D" id="3.40.50.300">
    <property type="entry name" value="P-loop containing nucleotide triphosphate hydrolases"/>
    <property type="match status" value="1"/>
</dbReference>
<organism evidence="2 3">
    <name type="scientific">Caldithrix abyssi DSM 13497</name>
    <dbReference type="NCBI Taxonomy" id="880073"/>
    <lineage>
        <taxon>Bacteria</taxon>
        <taxon>Pseudomonadati</taxon>
        <taxon>Calditrichota</taxon>
        <taxon>Calditrichia</taxon>
        <taxon>Calditrichales</taxon>
        <taxon>Calditrichaceae</taxon>
        <taxon>Caldithrix</taxon>
    </lineage>
</organism>
<sequence>MNRIIYILSMGHSGSTILDMTLGQFPNVFSTGELKHLMWQLYREINNIEDEEGKCTCNKKFIKCYYWSNILTNIAKEKNIPVSDLPNQFNLKYFEKLSFFNDNYYLKLQRYLVKKYPILNKFLYRKKNNIITNNNFLLYKNIFRVINKEFIVDSSKDIIRYYNIEKKNNVFPIILIRDINELKNSKYVTQNKSKLWKSWINYYESLKPMMLMKKKKDYHIISFERFLNNPYQEVKKICKKLNIDISSFSTVLKKSKYHLVAGNPMRYEEEILVKEKKLNVSSYIKSIKKSGLSSFYIDQLIQGL</sequence>
<protein>
    <recommendedName>
        <fullName evidence="5">Sulfotransferase family protein</fullName>
    </recommendedName>
</protein>
<dbReference type="PaxDb" id="880073-Calab_0563"/>
<dbReference type="AlphaFoldDB" id="H1XS42"/>
<dbReference type="OrthoDB" id="5432096at2"/>
<reference evidence="2 3" key="1">
    <citation type="submission" date="2011-09" db="EMBL/GenBank/DDBJ databases">
        <title>The permanent draft genome of Caldithrix abyssi DSM 13497.</title>
        <authorList>
            <consortium name="US DOE Joint Genome Institute (JGI-PGF)"/>
            <person name="Lucas S."/>
            <person name="Han J."/>
            <person name="Lapidus A."/>
            <person name="Bruce D."/>
            <person name="Goodwin L."/>
            <person name="Pitluck S."/>
            <person name="Peters L."/>
            <person name="Kyrpides N."/>
            <person name="Mavromatis K."/>
            <person name="Ivanova N."/>
            <person name="Mikhailova N."/>
            <person name="Chertkov O."/>
            <person name="Detter J.C."/>
            <person name="Tapia R."/>
            <person name="Han C."/>
            <person name="Land M."/>
            <person name="Hauser L."/>
            <person name="Markowitz V."/>
            <person name="Cheng J.-F."/>
            <person name="Hugenholtz P."/>
            <person name="Woyke T."/>
            <person name="Wu D."/>
            <person name="Spring S."/>
            <person name="Brambilla E."/>
            <person name="Klenk H.-P."/>
            <person name="Eisen J.A."/>
        </authorList>
    </citation>
    <scope>NUCLEOTIDE SEQUENCE [LARGE SCALE GENOMIC DNA]</scope>
    <source>
        <strain evidence="2 3">DSM 13497</strain>
    </source>
</reference>
<dbReference type="HOGENOM" id="CLU_064720_0_0_0"/>
<keyword evidence="3" id="KW-1185">Reference proteome</keyword>
<name>H1XS42_CALAY</name>
<dbReference type="eggNOG" id="COG4424">
    <property type="taxonomic scope" value="Bacteria"/>
</dbReference>
<evidence type="ECO:0000313" key="3">
    <source>
        <dbReference type="Proteomes" id="UP000004671"/>
    </source>
</evidence>
<dbReference type="EMBL" id="CP018099">
    <property type="protein sequence ID" value="APF20145.1"/>
    <property type="molecule type" value="Genomic_DNA"/>
</dbReference>
<accession>H1XS42</accession>
<evidence type="ECO:0000313" key="4">
    <source>
        <dbReference type="Proteomes" id="UP000183868"/>
    </source>
</evidence>
<dbReference type="SUPFAM" id="SSF52540">
    <property type="entry name" value="P-loop containing nucleoside triphosphate hydrolases"/>
    <property type="match status" value="1"/>
</dbReference>
<dbReference type="KEGG" id="caby:Cabys_3397"/>
<evidence type="ECO:0000313" key="1">
    <source>
        <dbReference type="EMBL" id="APF20145.1"/>
    </source>
</evidence>
<dbReference type="Proteomes" id="UP000004671">
    <property type="component" value="Chromosome"/>
</dbReference>
<dbReference type="EMBL" id="CM001402">
    <property type="protein sequence ID" value="EHO40206.1"/>
    <property type="molecule type" value="Genomic_DNA"/>
</dbReference>
<evidence type="ECO:0008006" key="5">
    <source>
        <dbReference type="Google" id="ProtNLM"/>
    </source>
</evidence>
<dbReference type="InterPro" id="IPR027417">
    <property type="entry name" value="P-loop_NTPase"/>
</dbReference>